<gene>
    <name evidence="1" type="ORF">HaLaN_03363</name>
</gene>
<dbReference type="Proteomes" id="UP000485058">
    <property type="component" value="Unassembled WGS sequence"/>
</dbReference>
<reference evidence="1 2" key="1">
    <citation type="submission" date="2020-02" db="EMBL/GenBank/DDBJ databases">
        <title>Draft genome sequence of Haematococcus lacustris strain NIES-144.</title>
        <authorList>
            <person name="Morimoto D."/>
            <person name="Nakagawa S."/>
            <person name="Yoshida T."/>
            <person name="Sawayama S."/>
        </authorList>
    </citation>
    <scope>NUCLEOTIDE SEQUENCE [LARGE SCALE GENOMIC DNA]</scope>
    <source>
        <strain evidence="1 2">NIES-144</strain>
    </source>
</reference>
<dbReference type="AlphaFoldDB" id="A0A699YE37"/>
<evidence type="ECO:0000313" key="1">
    <source>
        <dbReference type="EMBL" id="GFH08410.1"/>
    </source>
</evidence>
<evidence type="ECO:0000313" key="2">
    <source>
        <dbReference type="Proteomes" id="UP000485058"/>
    </source>
</evidence>
<sequence length="59" mass="5852">MSTAPPGSAQLCMANSHVRKSWTMSSPPSLLAGGPQQGRCTSACCAQPGASSVISQCGA</sequence>
<keyword evidence="2" id="KW-1185">Reference proteome</keyword>
<organism evidence="1 2">
    <name type="scientific">Haematococcus lacustris</name>
    <name type="common">Green alga</name>
    <name type="synonym">Haematococcus pluvialis</name>
    <dbReference type="NCBI Taxonomy" id="44745"/>
    <lineage>
        <taxon>Eukaryota</taxon>
        <taxon>Viridiplantae</taxon>
        <taxon>Chlorophyta</taxon>
        <taxon>core chlorophytes</taxon>
        <taxon>Chlorophyceae</taxon>
        <taxon>CS clade</taxon>
        <taxon>Chlamydomonadales</taxon>
        <taxon>Haematococcaceae</taxon>
        <taxon>Haematococcus</taxon>
    </lineage>
</organism>
<dbReference type="EMBL" id="BLLF01000159">
    <property type="protein sequence ID" value="GFH08410.1"/>
    <property type="molecule type" value="Genomic_DNA"/>
</dbReference>
<proteinExistence type="predicted"/>
<comment type="caution">
    <text evidence="1">The sequence shown here is derived from an EMBL/GenBank/DDBJ whole genome shotgun (WGS) entry which is preliminary data.</text>
</comment>
<accession>A0A699YE37</accession>
<protein>
    <submittedName>
        <fullName evidence="1">Uncharacterized protein</fullName>
    </submittedName>
</protein>
<name>A0A699YE37_HAELA</name>